<feature type="compositionally biased region" description="Basic residues" evidence="1">
    <location>
        <begin position="35"/>
        <end position="51"/>
    </location>
</feature>
<dbReference type="AlphaFoldDB" id="A0A6J4KZY8"/>
<gene>
    <name evidence="2" type="ORF">AVDCRST_MAG16-647</name>
</gene>
<accession>A0A6J4KZY8</accession>
<reference evidence="2" key="1">
    <citation type="submission" date="2020-02" db="EMBL/GenBank/DDBJ databases">
        <authorList>
            <person name="Meier V. D."/>
        </authorList>
    </citation>
    <scope>NUCLEOTIDE SEQUENCE</scope>
    <source>
        <strain evidence="2">AVDCRST_MAG16</strain>
    </source>
</reference>
<feature type="non-terminal residue" evidence="2">
    <location>
        <position position="67"/>
    </location>
</feature>
<protein>
    <submittedName>
        <fullName evidence="2">Uncharacterized protein</fullName>
    </submittedName>
</protein>
<dbReference type="EMBL" id="CADCUE010000049">
    <property type="protein sequence ID" value="CAA9318714.1"/>
    <property type="molecule type" value="Genomic_DNA"/>
</dbReference>
<evidence type="ECO:0000256" key="1">
    <source>
        <dbReference type="SAM" id="MobiDB-lite"/>
    </source>
</evidence>
<proteinExistence type="predicted"/>
<organism evidence="2">
    <name type="scientific">uncultured Frankineae bacterium</name>
    <dbReference type="NCBI Taxonomy" id="437475"/>
    <lineage>
        <taxon>Bacteria</taxon>
        <taxon>Bacillati</taxon>
        <taxon>Actinomycetota</taxon>
        <taxon>Actinomycetes</taxon>
        <taxon>Frankiales</taxon>
        <taxon>environmental samples</taxon>
    </lineage>
</organism>
<name>A0A6J4KZY8_9ACTN</name>
<sequence>APTAAQRRDAVRWDVRSPRWHGLGHRYGNGCGPRRPTRSGWGRRRPRRSGRRLGGALAAERADAPPL</sequence>
<evidence type="ECO:0000313" key="2">
    <source>
        <dbReference type="EMBL" id="CAA9318714.1"/>
    </source>
</evidence>
<feature type="non-terminal residue" evidence="2">
    <location>
        <position position="1"/>
    </location>
</feature>
<feature type="region of interest" description="Disordered" evidence="1">
    <location>
        <begin position="24"/>
        <end position="67"/>
    </location>
</feature>